<evidence type="ECO:0000313" key="3">
    <source>
        <dbReference type="Proteomes" id="UP000515369"/>
    </source>
</evidence>
<gene>
    <name evidence="2" type="ORF">H3H32_02670</name>
</gene>
<dbReference type="KEGG" id="sfol:H3H32_02670"/>
<keyword evidence="3" id="KW-1185">Reference proteome</keyword>
<dbReference type="InterPro" id="IPR000305">
    <property type="entry name" value="GIY-YIG_endonuc"/>
</dbReference>
<feature type="domain" description="GIY-YIG" evidence="1">
    <location>
        <begin position="26"/>
        <end position="98"/>
    </location>
</feature>
<dbReference type="RefSeq" id="WP_182461135.1">
    <property type="nucleotide sequence ID" value="NZ_CP059732.1"/>
</dbReference>
<dbReference type="CDD" id="cd00719">
    <property type="entry name" value="GIY-YIG_SF"/>
    <property type="match status" value="1"/>
</dbReference>
<evidence type="ECO:0000259" key="1">
    <source>
        <dbReference type="PROSITE" id="PS50164"/>
    </source>
</evidence>
<dbReference type="Pfam" id="PF01541">
    <property type="entry name" value="GIY-YIG"/>
    <property type="match status" value="1"/>
</dbReference>
<dbReference type="SUPFAM" id="SSF82771">
    <property type="entry name" value="GIY-YIG endonuclease"/>
    <property type="match status" value="1"/>
</dbReference>
<evidence type="ECO:0000313" key="2">
    <source>
        <dbReference type="EMBL" id="QMW03879.1"/>
    </source>
</evidence>
<dbReference type="PROSITE" id="PS50164">
    <property type="entry name" value="GIY_YIG"/>
    <property type="match status" value="1"/>
</dbReference>
<name>A0A7G5GYD7_9BACT</name>
<organism evidence="2 3">
    <name type="scientific">Spirosoma foliorum</name>
    <dbReference type="NCBI Taxonomy" id="2710596"/>
    <lineage>
        <taxon>Bacteria</taxon>
        <taxon>Pseudomonadati</taxon>
        <taxon>Bacteroidota</taxon>
        <taxon>Cytophagia</taxon>
        <taxon>Cytophagales</taxon>
        <taxon>Cytophagaceae</taxon>
        <taxon>Spirosoma</taxon>
    </lineage>
</organism>
<proteinExistence type="predicted"/>
<sequence>MKITEKTPQTCLDLGQILDSVALLTPHPCIYYLLDADNEIMYVGQTVNLQSRLLEHRVSGLNFVRVRFHTCEASDLDRLEQEALSRFKPRLTQPPKATSTSGCLSKQLICLKYNITPIAFERLREAFRLYPISVFGNTKYYKPEDVEAWVKRFKGLIVSGRYVLQAGPTYVAVGISSRTKLIQVYTTKP</sequence>
<protein>
    <submittedName>
        <fullName evidence="2">GIY-YIG nuclease family protein</fullName>
    </submittedName>
</protein>
<dbReference type="Proteomes" id="UP000515369">
    <property type="component" value="Chromosome"/>
</dbReference>
<dbReference type="AlphaFoldDB" id="A0A7G5GYD7"/>
<accession>A0A7G5GYD7</accession>
<dbReference type="EMBL" id="CP059732">
    <property type="protein sequence ID" value="QMW03879.1"/>
    <property type="molecule type" value="Genomic_DNA"/>
</dbReference>
<dbReference type="InterPro" id="IPR035901">
    <property type="entry name" value="GIY-YIG_endonuc_sf"/>
</dbReference>
<reference evidence="2 3" key="1">
    <citation type="submission" date="2020-07" db="EMBL/GenBank/DDBJ databases">
        <title>Spirosoma foliorum sp. nov., isolated from the leaves on the Nejang mountain Korea, Republic of.</title>
        <authorList>
            <person name="Ho H."/>
            <person name="Lee Y.-J."/>
            <person name="Nurcahyanto D.-A."/>
            <person name="Kim S.-G."/>
        </authorList>
    </citation>
    <scope>NUCLEOTIDE SEQUENCE [LARGE SCALE GENOMIC DNA]</scope>
    <source>
        <strain evidence="2 3">PL0136</strain>
    </source>
</reference>